<evidence type="ECO:0000313" key="2">
    <source>
        <dbReference type="Proteomes" id="UP000036097"/>
    </source>
</evidence>
<name>A0A0J1H089_9GAMM</name>
<evidence type="ECO:0008006" key="3">
    <source>
        <dbReference type="Google" id="ProtNLM"/>
    </source>
</evidence>
<dbReference type="EMBL" id="LDOT01000015">
    <property type="protein sequence ID" value="KLV05245.1"/>
    <property type="molecule type" value="Genomic_DNA"/>
</dbReference>
<dbReference type="PROSITE" id="PS51257">
    <property type="entry name" value="PROKAR_LIPOPROTEIN"/>
    <property type="match status" value="1"/>
</dbReference>
<dbReference type="Proteomes" id="UP000036097">
    <property type="component" value="Unassembled WGS sequence"/>
</dbReference>
<dbReference type="STRING" id="1195763.ABT56_12555"/>
<accession>A0A0J1H089</accession>
<dbReference type="AlphaFoldDB" id="A0A0J1H089"/>
<protein>
    <recommendedName>
        <fullName evidence="3">Lipoprotein</fullName>
    </recommendedName>
</protein>
<proteinExistence type="predicted"/>
<sequence>MMKKIAILFFSIIMLVGCSKPLPSDKWSYIGEWVSDDMYLLILPDGSVSYERVKEGASTSINAPLQEFIGDDFTVGFGFLNTKFIVYSPPYESGGEWFMVVDGVKLVKVDG</sequence>
<reference evidence="1 2" key="1">
    <citation type="submission" date="2015-05" db="EMBL/GenBank/DDBJ databases">
        <title>Photobacterium galathea sp. nov.</title>
        <authorList>
            <person name="Machado H."/>
            <person name="Gram L."/>
        </authorList>
    </citation>
    <scope>NUCLEOTIDE SEQUENCE [LARGE SCALE GENOMIC DNA]</scope>
    <source>
        <strain evidence="1 2">CGMCC 1.12159</strain>
    </source>
</reference>
<dbReference type="PATRIC" id="fig|1195763.3.peg.2654"/>
<gene>
    <name evidence="1" type="ORF">ABT56_12555</name>
</gene>
<evidence type="ECO:0000313" key="1">
    <source>
        <dbReference type="EMBL" id="KLV05245.1"/>
    </source>
</evidence>
<comment type="caution">
    <text evidence="1">The sequence shown here is derived from an EMBL/GenBank/DDBJ whole genome shotgun (WGS) entry which is preliminary data.</text>
</comment>
<keyword evidence="2" id="KW-1185">Reference proteome</keyword>
<organism evidence="1 2">
    <name type="scientific">Photobacterium aquae</name>
    <dbReference type="NCBI Taxonomy" id="1195763"/>
    <lineage>
        <taxon>Bacteria</taxon>
        <taxon>Pseudomonadati</taxon>
        <taxon>Pseudomonadota</taxon>
        <taxon>Gammaproteobacteria</taxon>
        <taxon>Vibrionales</taxon>
        <taxon>Vibrionaceae</taxon>
        <taxon>Photobacterium</taxon>
    </lineage>
</organism>